<dbReference type="FunFam" id="1.10.630.10:FF:000029">
    <property type="entry name" value="Cytochrome P450 734A1"/>
    <property type="match status" value="1"/>
</dbReference>
<dbReference type="GO" id="GO:0008202">
    <property type="term" value="P:steroid metabolic process"/>
    <property type="evidence" value="ECO:0007669"/>
    <property type="project" value="UniProtKB-ARBA"/>
</dbReference>
<evidence type="ECO:0008006" key="16">
    <source>
        <dbReference type="Google" id="ProtNLM"/>
    </source>
</evidence>
<dbReference type="SUPFAM" id="SSF48264">
    <property type="entry name" value="Cytochrome P450"/>
    <property type="match status" value="1"/>
</dbReference>
<evidence type="ECO:0000256" key="7">
    <source>
        <dbReference type="ARBA" id="ARBA00023002"/>
    </source>
</evidence>
<keyword evidence="5 11" id="KW-0479">Metal-binding</keyword>
<evidence type="ECO:0000256" key="10">
    <source>
        <dbReference type="ARBA" id="ARBA00023136"/>
    </source>
</evidence>
<keyword evidence="4" id="KW-0812">Transmembrane</keyword>
<dbReference type="InterPro" id="IPR017972">
    <property type="entry name" value="Cyt_P450_CS"/>
</dbReference>
<organism evidence="14 15">
    <name type="scientific">Dendrobium chrysotoxum</name>
    <name type="common">Orchid</name>
    <dbReference type="NCBI Taxonomy" id="161865"/>
    <lineage>
        <taxon>Eukaryota</taxon>
        <taxon>Viridiplantae</taxon>
        <taxon>Streptophyta</taxon>
        <taxon>Embryophyta</taxon>
        <taxon>Tracheophyta</taxon>
        <taxon>Spermatophyta</taxon>
        <taxon>Magnoliopsida</taxon>
        <taxon>Liliopsida</taxon>
        <taxon>Asparagales</taxon>
        <taxon>Orchidaceae</taxon>
        <taxon>Epidendroideae</taxon>
        <taxon>Malaxideae</taxon>
        <taxon>Dendrobiinae</taxon>
        <taxon>Dendrobium</taxon>
    </lineage>
</organism>
<comment type="caution">
    <text evidence="14">The sequence shown here is derived from an EMBL/GenBank/DDBJ whole genome shotgun (WGS) entry which is preliminary data.</text>
</comment>
<evidence type="ECO:0000256" key="13">
    <source>
        <dbReference type="SAM" id="SignalP"/>
    </source>
</evidence>
<feature type="signal peptide" evidence="13">
    <location>
        <begin position="1"/>
        <end position="17"/>
    </location>
</feature>
<dbReference type="GO" id="GO:0016020">
    <property type="term" value="C:membrane"/>
    <property type="evidence" value="ECO:0007669"/>
    <property type="project" value="UniProtKB-SubCell"/>
</dbReference>
<dbReference type="PANTHER" id="PTHR24282">
    <property type="entry name" value="CYTOCHROME P450 FAMILY MEMBER"/>
    <property type="match status" value="1"/>
</dbReference>
<dbReference type="InterPro" id="IPR050665">
    <property type="entry name" value="Cytochrome_P450_Monooxygen"/>
</dbReference>
<dbReference type="Pfam" id="PF00067">
    <property type="entry name" value="p450"/>
    <property type="match status" value="1"/>
</dbReference>
<keyword evidence="15" id="KW-1185">Reference proteome</keyword>
<dbReference type="PROSITE" id="PS00086">
    <property type="entry name" value="CYTOCHROME_P450"/>
    <property type="match status" value="1"/>
</dbReference>
<keyword evidence="7 12" id="KW-0560">Oxidoreductase</keyword>
<evidence type="ECO:0000313" key="14">
    <source>
        <dbReference type="EMBL" id="KAH0464423.1"/>
    </source>
</evidence>
<evidence type="ECO:0000256" key="8">
    <source>
        <dbReference type="ARBA" id="ARBA00023004"/>
    </source>
</evidence>
<keyword evidence="9 12" id="KW-0503">Monooxygenase</keyword>
<dbReference type="EMBL" id="JAGFBR010000007">
    <property type="protein sequence ID" value="KAH0464423.1"/>
    <property type="molecule type" value="Genomic_DNA"/>
</dbReference>
<dbReference type="GO" id="GO:0020037">
    <property type="term" value="F:heme binding"/>
    <property type="evidence" value="ECO:0007669"/>
    <property type="project" value="InterPro"/>
</dbReference>
<dbReference type="Gene3D" id="1.10.630.10">
    <property type="entry name" value="Cytochrome P450"/>
    <property type="match status" value="1"/>
</dbReference>
<sequence>MALIFVLFWSLVVVAAAAVWRAAEWLWLRPRRLDRALRAQGLRGSRYRIPNGDLKEDVRLVVEARRKPIPLSHRITHRVVPYLHRAMDLYGSKGLFNVLMGGSKLSFSWIGPSPRVMILDPEIIREVLSTKFGHFEKPKGNPYGKFLALGVATYDGEKWAKHRRIINPAFHVEKLKVMIPAFSACCDELMSRWEDLASSKGSCELNVWPEFQRFSGDAISRAAFGSSYKEGRRIFELQLEQAQLLMEATQSVYFPGLRFLPTQKNRRRRELLREVVGILKSMIEQRQNAIRQGKSSNNDLLSLLLESNLQHSKEQGNHSKQIGLTTEEVIEECKLFYFAGQETTSVLLTWTMILLSMHPSWQERARDEILQTFGKNKPDFDGLSRLKVVTMILYEVLRLYPPGHFLTRETYKEIKLGEFNFPPGVQLLLPIILIHHSTELWGEDAEEFNPERFAEGVSKATNNQLIFFPFGWGPRICVGQNFALTEAKMCLATILQRFSVELSPSYAHAPCTVLILQPQHGAQLILHKL</sequence>
<comment type="cofactor">
    <cofactor evidence="11">
        <name>heme</name>
        <dbReference type="ChEBI" id="CHEBI:30413"/>
    </cofactor>
</comment>
<keyword evidence="13" id="KW-0732">Signal</keyword>
<keyword evidence="10" id="KW-0472">Membrane</keyword>
<evidence type="ECO:0000256" key="6">
    <source>
        <dbReference type="ARBA" id="ARBA00022989"/>
    </source>
</evidence>
<protein>
    <recommendedName>
        <fullName evidence="16">Cytochrome P450</fullName>
    </recommendedName>
</protein>
<dbReference type="InterPro" id="IPR036396">
    <property type="entry name" value="Cyt_P450_sf"/>
</dbReference>
<name>A0AAV7HA29_DENCH</name>
<evidence type="ECO:0000256" key="11">
    <source>
        <dbReference type="PIRSR" id="PIRSR602401-1"/>
    </source>
</evidence>
<feature type="binding site" description="axial binding residue" evidence="11">
    <location>
        <position position="477"/>
    </location>
    <ligand>
        <name>heme</name>
        <dbReference type="ChEBI" id="CHEBI:30413"/>
    </ligand>
    <ligandPart>
        <name>Fe</name>
        <dbReference type="ChEBI" id="CHEBI:18248"/>
    </ligandPart>
</feature>
<evidence type="ECO:0000256" key="12">
    <source>
        <dbReference type="RuleBase" id="RU000461"/>
    </source>
</evidence>
<dbReference type="PRINTS" id="PR00385">
    <property type="entry name" value="P450"/>
</dbReference>
<feature type="chain" id="PRO_5043316726" description="Cytochrome P450" evidence="13">
    <location>
        <begin position="18"/>
        <end position="529"/>
    </location>
</feature>
<evidence type="ECO:0000256" key="2">
    <source>
        <dbReference type="ARBA" id="ARBA00010617"/>
    </source>
</evidence>
<dbReference type="InterPro" id="IPR002401">
    <property type="entry name" value="Cyt_P450_E_grp-I"/>
</dbReference>
<dbReference type="AlphaFoldDB" id="A0AAV7HA29"/>
<evidence type="ECO:0000256" key="5">
    <source>
        <dbReference type="ARBA" id="ARBA00022723"/>
    </source>
</evidence>
<dbReference type="GO" id="GO:0016705">
    <property type="term" value="F:oxidoreductase activity, acting on paired donors, with incorporation or reduction of molecular oxygen"/>
    <property type="evidence" value="ECO:0007669"/>
    <property type="project" value="InterPro"/>
</dbReference>
<keyword evidence="6" id="KW-1133">Transmembrane helix</keyword>
<accession>A0AAV7HA29</accession>
<dbReference type="PRINTS" id="PR00463">
    <property type="entry name" value="EP450I"/>
</dbReference>
<evidence type="ECO:0000256" key="1">
    <source>
        <dbReference type="ARBA" id="ARBA00004167"/>
    </source>
</evidence>
<proteinExistence type="inferred from homology"/>
<evidence type="ECO:0000313" key="15">
    <source>
        <dbReference type="Proteomes" id="UP000775213"/>
    </source>
</evidence>
<dbReference type="InterPro" id="IPR001128">
    <property type="entry name" value="Cyt_P450"/>
</dbReference>
<keyword evidence="3 11" id="KW-0349">Heme</keyword>
<comment type="subcellular location">
    <subcellularLocation>
        <location evidence="1">Membrane</location>
        <topology evidence="1">Single-pass membrane protein</topology>
    </subcellularLocation>
</comment>
<dbReference type="PANTHER" id="PTHR24282:SF255">
    <property type="entry name" value="CYTOCHROME P450 72A11-RELATED"/>
    <property type="match status" value="1"/>
</dbReference>
<evidence type="ECO:0000256" key="4">
    <source>
        <dbReference type="ARBA" id="ARBA00022692"/>
    </source>
</evidence>
<dbReference type="GO" id="GO:0005506">
    <property type="term" value="F:iron ion binding"/>
    <property type="evidence" value="ECO:0007669"/>
    <property type="project" value="InterPro"/>
</dbReference>
<keyword evidence="8 11" id="KW-0408">Iron</keyword>
<evidence type="ECO:0000256" key="3">
    <source>
        <dbReference type="ARBA" id="ARBA00022617"/>
    </source>
</evidence>
<comment type="similarity">
    <text evidence="2 12">Belongs to the cytochrome P450 family.</text>
</comment>
<dbReference type="GO" id="GO:0004497">
    <property type="term" value="F:monooxygenase activity"/>
    <property type="evidence" value="ECO:0007669"/>
    <property type="project" value="UniProtKB-KW"/>
</dbReference>
<gene>
    <name evidence="14" type="ORF">IEQ34_007209</name>
</gene>
<evidence type="ECO:0000256" key="9">
    <source>
        <dbReference type="ARBA" id="ARBA00023033"/>
    </source>
</evidence>
<reference evidence="14 15" key="1">
    <citation type="journal article" date="2021" name="Hortic Res">
        <title>Chromosome-scale assembly of the Dendrobium chrysotoxum genome enhances the understanding of orchid evolution.</title>
        <authorList>
            <person name="Zhang Y."/>
            <person name="Zhang G.Q."/>
            <person name="Zhang D."/>
            <person name="Liu X.D."/>
            <person name="Xu X.Y."/>
            <person name="Sun W.H."/>
            <person name="Yu X."/>
            <person name="Zhu X."/>
            <person name="Wang Z.W."/>
            <person name="Zhao X."/>
            <person name="Zhong W.Y."/>
            <person name="Chen H."/>
            <person name="Yin W.L."/>
            <person name="Huang T."/>
            <person name="Niu S.C."/>
            <person name="Liu Z.J."/>
        </authorList>
    </citation>
    <scope>NUCLEOTIDE SEQUENCE [LARGE SCALE GENOMIC DNA]</scope>
    <source>
        <strain evidence="14">Lindl</strain>
    </source>
</reference>
<dbReference type="Proteomes" id="UP000775213">
    <property type="component" value="Unassembled WGS sequence"/>
</dbReference>